<dbReference type="eggNOG" id="COG0720">
    <property type="taxonomic scope" value="Bacteria"/>
</dbReference>
<dbReference type="KEGG" id="aaco:K1I37_13615"/>
<keyword evidence="7" id="KW-0862">Zinc</keyword>
<evidence type="ECO:0000256" key="3">
    <source>
        <dbReference type="ARBA" id="ARBA00008900"/>
    </source>
</evidence>
<evidence type="ECO:0000256" key="1">
    <source>
        <dbReference type="ARBA" id="ARBA00001947"/>
    </source>
</evidence>
<comment type="catalytic activity">
    <reaction evidence="10">
        <text>7,8-dihydroneopterin 3'-triphosphate + H2O = 6-carboxy-5,6,7,8-tetrahydropterin + triphosphate + acetaldehyde + 2 H(+)</text>
        <dbReference type="Rhea" id="RHEA:27966"/>
        <dbReference type="ChEBI" id="CHEBI:15343"/>
        <dbReference type="ChEBI" id="CHEBI:15377"/>
        <dbReference type="ChEBI" id="CHEBI:15378"/>
        <dbReference type="ChEBI" id="CHEBI:18036"/>
        <dbReference type="ChEBI" id="CHEBI:58462"/>
        <dbReference type="ChEBI" id="CHEBI:61032"/>
        <dbReference type="EC" id="4.1.2.50"/>
    </reaction>
</comment>
<keyword evidence="8 11" id="KW-0456">Lyase</keyword>
<organism evidence="11 12">
    <name type="scientific">Alicyclobacillus acidoterrestris (strain ATCC 49025 / DSM 3922 / CIP 106132 / NCIMB 13137 / GD3B)</name>
    <dbReference type="NCBI Taxonomy" id="1356854"/>
    <lineage>
        <taxon>Bacteria</taxon>
        <taxon>Bacillati</taxon>
        <taxon>Bacillota</taxon>
        <taxon>Bacilli</taxon>
        <taxon>Bacillales</taxon>
        <taxon>Alicyclobacillaceae</taxon>
        <taxon>Alicyclobacillus</taxon>
    </lineage>
</organism>
<accession>A0A9E7CV28</accession>
<comment type="pathway">
    <text evidence="2">Purine metabolism; 7-cyano-7-deazaguanine biosynthesis.</text>
</comment>
<evidence type="ECO:0000256" key="4">
    <source>
        <dbReference type="ARBA" id="ARBA00012982"/>
    </source>
</evidence>
<dbReference type="Gene3D" id="3.30.479.10">
    <property type="entry name" value="6-pyruvoyl tetrahydropterin synthase/QueD"/>
    <property type="match status" value="1"/>
</dbReference>
<dbReference type="Pfam" id="PF01242">
    <property type="entry name" value="PTPS"/>
    <property type="match status" value="1"/>
</dbReference>
<dbReference type="AlphaFoldDB" id="T0CV91"/>
<evidence type="ECO:0000256" key="5">
    <source>
        <dbReference type="ARBA" id="ARBA00018141"/>
    </source>
</evidence>
<dbReference type="NCBIfam" id="TIGR03367">
    <property type="entry name" value="queuosine_QueD"/>
    <property type="match status" value="1"/>
</dbReference>
<evidence type="ECO:0000313" key="12">
    <source>
        <dbReference type="Proteomes" id="UP000829401"/>
    </source>
</evidence>
<evidence type="ECO:0000256" key="2">
    <source>
        <dbReference type="ARBA" id="ARBA00005061"/>
    </source>
</evidence>
<dbReference type="SUPFAM" id="SSF55620">
    <property type="entry name" value="Tetrahydrobiopterin biosynthesis enzymes-like"/>
    <property type="match status" value="1"/>
</dbReference>
<protein>
    <recommendedName>
        <fullName evidence="5">6-carboxy-5,6,7,8-tetrahydropterin synthase</fullName>
        <ecNumber evidence="4">4.1.2.50</ecNumber>
    </recommendedName>
    <alternativeName>
        <fullName evidence="9">Queuosine biosynthesis protein QueD</fullName>
    </alternativeName>
</protein>
<proteinExistence type="inferred from homology"/>
<dbReference type="EMBL" id="CP080467">
    <property type="protein sequence ID" value="UNO47723.1"/>
    <property type="molecule type" value="Genomic_DNA"/>
</dbReference>
<keyword evidence="12" id="KW-1185">Reference proteome</keyword>
<dbReference type="InterPro" id="IPR007115">
    <property type="entry name" value="6-PTP_synth/QueD"/>
</dbReference>
<comment type="cofactor">
    <cofactor evidence="1">
        <name>Zn(2+)</name>
        <dbReference type="ChEBI" id="CHEBI:29105"/>
    </cofactor>
</comment>
<dbReference type="STRING" id="1356854.N007_13495"/>
<evidence type="ECO:0000256" key="9">
    <source>
        <dbReference type="ARBA" id="ARBA00031449"/>
    </source>
</evidence>
<sequence>MGVYRIPSQLQQLGQDITEHQLAYHRRRVALTKEFTFDAAHHLHLYEGKCKNLHGHTYRLVITVSGFINEIGLVIDFADLKRIYQTTIEEKLDHQYLNEVLPPMNTSAENMIVWMWEQLDSALRKETAPAQEIRLEELVLYETPTSYATLKRAWME</sequence>
<evidence type="ECO:0000256" key="10">
    <source>
        <dbReference type="ARBA" id="ARBA00048807"/>
    </source>
</evidence>
<keyword evidence="6" id="KW-0479">Metal-binding</keyword>
<gene>
    <name evidence="11" type="primary">queD</name>
    <name evidence="11" type="ORF">K1I37_13615</name>
</gene>
<evidence type="ECO:0000256" key="7">
    <source>
        <dbReference type="ARBA" id="ARBA00022833"/>
    </source>
</evidence>
<comment type="similarity">
    <text evidence="3">Belongs to the PTPS family. QueD subfamily.</text>
</comment>
<dbReference type="OrthoDB" id="9804698at2"/>
<dbReference type="InterPro" id="IPR038418">
    <property type="entry name" value="6-PTP_synth/QueD_sf"/>
</dbReference>
<dbReference type="Proteomes" id="UP000829401">
    <property type="component" value="Chromosome"/>
</dbReference>
<name>T0CV91_ALIAG</name>
<evidence type="ECO:0000256" key="8">
    <source>
        <dbReference type="ARBA" id="ARBA00023239"/>
    </source>
</evidence>
<reference evidence="12" key="1">
    <citation type="journal article" date="2022" name="G3 (Bethesda)">
        <title>Unveiling the complete genome sequence of Alicyclobacillus acidoterrestris DSM 3922T, a taint-producing strain.</title>
        <authorList>
            <person name="Leonardo I.C."/>
            <person name="Barreto Crespo M.T."/>
            <person name="Gaspar F.B."/>
        </authorList>
    </citation>
    <scope>NUCLEOTIDE SEQUENCE [LARGE SCALE GENOMIC DNA]</scope>
    <source>
        <strain evidence="12">DSM 3922</strain>
    </source>
</reference>
<accession>T0CV91</accession>
<dbReference type="EC" id="4.1.2.50" evidence="4"/>
<dbReference type="PANTHER" id="PTHR12589">
    <property type="entry name" value="PYRUVOYL TETRAHYDROBIOPTERIN SYNTHASE"/>
    <property type="match status" value="1"/>
</dbReference>
<dbReference type="PANTHER" id="PTHR12589:SF7">
    <property type="entry name" value="6-PYRUVOYL TETRAHYDROBIOPTERIN SYNTHASE"/>
    <property type="match status" value="1"/>
</dbReference>
<dbReference type="RefSeq" id="WP_021297752.1">
    <property type="nucleotide sequence ID" value="NZ_AURB01000159.1"/>
</dbReference>
<evidence type="ECO:0000256" key="6">
    <source>
        <dbReference type="ARBA" id="ARBA00022723"/>
    </source>
</evidence>
<dbReference type="GO" id="GO:0046872">
    <property type="term" value="F:metal ion binding"/>
    <property type="evidence" value="ECO:0007669"/>
    <property type="project" value="UniProtKB-KW"/>
</dbReference>
<evidence type="ECO:0000313" key="11">
    <source>
        <dbReference type="EMBL" id="UNO47723.1"/>
    </source>
</evidence>
<dbReference type="GO" id="GO:0070497">
    <property type="term" value="F:6-carboxytetrahydropterin synthase activity"/>
    <property type="evidence" value="ECO:0007669"/>
    <property type="project" value="UniProtKB-EC"/>
</dbReference>